<dbReference type="GO" id="GO:0005524">
    <property type="term" value="F:ATP binding"/>
    <property type="evidence" value="ECO:0007669"/>
    <property type="project" value="UniProtKB-KW"/>
</dbReference>
<evidence type="ECO:0000256" key="2">
    <source>
        <dbReference type="ARBA" id="ARBA00022840"/>
    </source>
</evidence>
<reference evidence="5 6" key="2">
    <citation type="submission" date="2024-05" db="EMBL/GenBank/DDBJ databases">
        <authorList>
            <person name="Chen Y."/>
            <person name="Shah S."/>
            <person name="Dougan E. K."/>
            <person name="Thang M."/>
            <person name="Chan C."/>
        </authorList>
    </citation>
    <scope>NUCLEOTIDE SEQUENCE [LARGE SCALE GENOMIC DNA]</scope>
</reference>
<dbReference type="OrthoDB" id="430679at2759"/>
<evidence type="ECO:0000313" key="4">
    <source>
        <dbReference type="EMBL" id="CAI3977481.1"/>
    </source>
</evidence>
<keyword evidence="6" id="KW-1185">Reference proteome</keyword>
<evidence type="ECO:0000313" key="5">
    <source>
        <dbReference type="EMBL" id="CAL4764793.1"/>
    </source>
</evidence>
<protein>
    <submittedName>
        <fullName evidence="5">Zeta toxin domain-containing protein</fullName>
    </submittedName>
</protein>
<dbReference type="Pfam" id="PF06414">
    <property type="entry name" value="Zeta_toxin"/>
    <property type="match status" value="1"/>
</dbReference>
<dbReference type="EMBL" id="CAMXCT020000347">
    <property type="protein sequence ID" value="CAL1130856.1"/>
    <property type="molecule type" value="Genomic_DNA"/>
</dbReference>
<evidence type="ECO:0000259" key="3">
    <source>
        <dbReference type="Pfam" id="PF06414"/>
    </source>
</evidence>
<name>A0A9P1FIR5_9DINO</name>
<keyword evidence="1" id="KW-0547">Nucleotide-binding</keyword>
<dbReference type="InterPro" id="IPR010488">
    <property type="entry name" value="Zeta_toxin_domain"/>
</dbReference>
<reference evidence="4" key="1">
    <citation type="submission" date="2022-10" db="EMBL/GenBank/DDBJ databases">
        <authorList>
            <person name="Chen Y."/>
            <person name="Dougan E. K."/>
            <person name="Chan C."/>
            <person name="Rhodes N."/>
            <person name="Thang M."/>
        </authorList>
    </citation>
    <scope>NUCLEOTIDE SEQUENCE</scope>
</reference>
<dbReference type="AlphaFoldDB" id="A0A9P1FIR5"/>
<dbReference type="Proteomes" id="UP001152797">
    <property type="component" value="Unassembled WGS sequence"/>
</dbReference>
<comment type="caution">
    <text evidence="4">The sequence shown here is derived from an EMBL/GenBank/DDBJ whole genome shotgun (WGS) entry which is preliminary data.</text>
</comment>
<accession>A0A9P1FIR5</accession>
<organism evidence="4">
    <name type="scientific">Cladocopium goreaui</name>
    <dbReference type="NCBI Taxonomy" id="2562237"/>
    <lineage>
        <taxon>Eukaryota</taxon>
        <taxon>Sar</taxon>
        <taxon>Alveolata</taxon>
        <taxon>Dinophyceae</taxon>
        <taxon>Suessiales</taxon>
        <taxon>Symbiodiniaceae</taxon>
        <taxon>Cladocopium</taxon>
    </lineage>
</organism>
<evidence type="ECO:0000256" key="1">
    <source>
        <dbReference type="ARBA" id="ARBA00022741"/>
    </source>
</evidence>
<sequence>MVPEHSTILNANDSCLMIYSFGFLPLTSRYPAPHRHSPKAPPMACSTGQWLEAKPLPHFGGSLPSRAARQARSPRFWHSAVLPGSAVLLAQQSGPQVRRRCAVEQRMRSLTQAKVTHAQHLAEGERQDDVQSTGLGKIWAVRHRTLSVLQDAVETHGDHQDWLNDFDWTRPTWENYTGSYTYHPRPSDVDRSHLDLDYHGIYTESRCDMQDAMVSNMLKEAMARREIFTSTHEEFQHPLPCAVFTAGALGSGKSFTVGWLADQGLMPALASSVYINPDTIARALPEWHEYLRHHKINGHEMCLKEAGLIAEVALWAALRHGLSVCFDSSLRDGEWHRQLFQRICREHPQYRLTLLHVDVDSEALNMTWRGNQRASLRCLMVTDGCSMLHALELYDFCHA</sequence>
<proteinExistence type="predicted"/>
<dbReference type="InterPro" id="IPR027417">
    <property type="entry name" value="P-loop_NTPase"/>
</dbReference>
<dbReference type="Gene3D" id="3.40.50.300">
    <property type="entry name" value="P-loop containing nucleotide triphosphate hydrolases"/>
    <property type="match status" value="1"/>
</dbReference>
<dbReference type="EMBL" id="CAMXCT030000347">
    <property type="protein sequence ID" value="CAL4764793.1"/>
    <property type="molecule type" value="Genomic_DNA"/>
</dbReference>
<dbReference type="EMBL" id="CAMXCT010000347">
    <property type="protein sequence ID" value="CAI3977481.1"/>
    <property type="molecule type" value="Genomic_DNA"/>
</dbReference>
<gene>
    <name evidence="4" type="ORF">C1SCF055_LOCUS5618</name>
</gene>
<evidence type="ECO:0000313" key="6">
    <source>
        <dbReference type="Proteomes" id="UP001152797"/>
    </source>
</evidence>
<feature type="domain" description="Zeta toxin" evidence="3">
    <location>
        <begin position="236"/>
        <end position="345"/>
    </location>
</feature>
<dbReference type="GO" id="GO:0016301">
    <property type="term" value="F:kinase activity"/>
    <property type="evidence" value="ECO:0007669"/>
    <property type="project" value="InterPro"/>
</dbReference>
<keyword evidence="2" id="KW-0067">ATP-binding</keyword>